<feature type="chain" id="PRO_5002623509" description="Transmembrane protein" evidence="1">
    <location>
        <begin position="20"/>
        <end position="183"/>
    </location>
</feature>
<evidence type="ECO:0008006" key="4">
    <source>
        <dbReference type="Google" id="ProtNLM"/>
    </source>
</evidence>
<protein>
    <recommendedName>
        <fullName evidence="4">Transmembrane protein</fullName>
    </recommendedName>
</protein>
<organism evidence="2 3">
    <name type="scientific">Paramecium tetraurelia</name>
    <dbReference type="NCBI Taxonomy" id="5888"/>
    <lineage>
        <taxon>Eukaryota</taxon>
        <taxon>Sar</taxon>
        <taxon>Alveolata</taxon>
        <taxon>Ciliophora</taxon>
        <taxon>Intramacronucleata</taxon>
        <taxon>Oligohymenophorea</taxon>
        <taxon>Peniculida</taxon>
        <taxon>Parameciidae</taxon>
        <taxon>Paramecium</taxon>
    </lineage>
</organism>
<evidence type="ECO:0000256" key="1">
    <source>
        <dbReference type="SAM" id="SignalP"/>
    </source>
</evidence>
<gene>
    <name evidence="2" type="ORF">GSPATT00038876001</name>
</gene>
<sequence>MKGELIFILYIFIIQATEQECQISIQEQKSILKRDFKNVLQKQVGALISEARQNIFYFGNLGSCLKDDPYSIFADGVPYTQCHIGKYISITLMQKYLLNTLKLWFWDLGYIYGENIRYYTIIVYTVLNGVQTKIYDSNLATSIVKIKFDAQQVERFDVLNVGGNTYYRNNLDIIKADAYYSFS</sequence>
<evidence type="ECO:0000313" key="2">
    <source>
        <dbReference type="EMBL" id="CAK73220.1"/>
    </source>
</evidence>
<dbReference type="GeneID" id="5026402"/>
<dbReference type="InParanoid" id="A0CR03"/>
<dbReference type="RefSeq" id="XP_001440617.1">
    <property type="nucleotide sequence ID" value="XM_001440580.1"/>
</dbReference>
<feature type="signal peptide" evidence="1">
    <location>
        <begin position="1"/>
        <end position="19"/>
    </location>
</feature>
<proteinExistence type="predicted"/>
<keyword evidence="3" id="KW-1185">Reference proteome</keyword>
<dbReference type="AlphaFoldDB" id="A0CR03"/>
<dbReference type="KEGG" id="ptm:GSPATT00038876001"/>
<dbReference type="OrthoDB" id="307849at2759"/>
<accession>A0CR03</accession>
<evidence type="ECO:0000313" key="3">
    <source>
        <dbReference type="Proteomes" id="UP000000600"/>
    </source>
</evidence>
<dbReference type="OMA" id="YNESTRH"/>
<name>A0CR03_PARTE</name>
<keyword evidence="1" id="KW-0732">Signal</keyword>
<dbReference type="EMBL" id="CT868150">
    <property type="protein sequence ID" value="CAK73220.1"/>
    <property type="molecule type" value="Genomic_DNA"/>
</dbReference>
<dbReference type="Proteomes" id="UP000000600">
    <property type="component" value="Unassembled WGS sequence"/>
</dbReference>
<dbReference type="HOGENOM" id="CLU_124172_0_0_1"/>
<reference evidence="2 3" key="1">
    <citation type="journal article" date="2006" name="Nature">
        <title>Global trends of whole-genome duplications revealed by the ciliate Paramecium tetraurelia.</title>
        <authorList>
            <consortium name="Genoscope"/>
            <person name="Aury J.-M."/>
            <person name="Jaillon O."/>
            <person name="Duret L."/>
            <person name="Noel B."/>
            <person name="Jubin C."/>
            <person name="Porcel B.M."/>
            <person name="Segurens B."/>
            <person name="Daubin V."/>
            <person name="Anthouard V."/>
            <person name="Aiach N."/>
            <person name="Arnaiz O."/>
            <person name="Billaut A."/>
            <person name="Beisson J."/>
            <person name="Blanc I."/>
            <person name="Bouhouche K."/>
            <person name="Camara F."/>
            <person name="Duharcourt S."/>
            <person name="Guigo R."/>
            <person name="Gogendeau D."/>
            <person name="Katinka M."/>
            <person name="Keller A.-M."/>
            <person name="Kissmehl R."/>
            <person name="Klotz C."/>
            <person name="Koll F."/>
            <person name="Le Moue A."/>
            <person name="Lepere C."/>
            <person name="Malinsky S."/>
            <person name="Nowacki M."/>
            <person name="Nowak J.K."/>
            <person name="Plattner H."/>
            <person name="Poulain J."/>
            <person name="Ruiz F."/>
            <person name="Serrano V."/>
            <person name="Zagulski M."/>
            <person name="Dessen P."/>
            <person name="Betermier M."/>
            <person name="Weissenbach J."/>
            <person name="Scarpelli C."/>
            <person name="Schachter V."/>
            <person name="Sperling L."/>
            <person name="Meyer E."/>
            <person name="Cohen J."/>
            <person name="Wincker P."/>
        </authorList>
    </citation>
    <scope>NUCLEOTIDE SEQUENCE [LARGE SCALE GENOMIC DNA]</scope>
    <source>
        <strain evidence="2 3">Stock d4-2</strain>
    </source>
</reference>